<dbReference type="EMBL" id="CAJPIN010021313">
    <property type="protein sequence ID" value="CAG2062620.1"/>
    <property type="molecule type" value="Genomic_DNA"/>
</dbReference>
<dbReference type="PANTHER" id="PTHR31697:SF2">
    <property type="entry name" value="INTEGRATOR COMPLEX SUBUNIT 5"/>
    <property type="match status" value="1"/>
</dbReference>
<evidence type="ECO:0000313" key="3">
    <source>
        <dbReference type="Proteomes" id="UP001153148"/>
    </source>
</evidence>
<evidence type="ECO:0000313" key="2">
    <source>
        <dbReference type="EMBL" id="CAG2062620.1"/>
    </source>
</evidence>
<dbReference type="InterPro" id="IPR029444">
    <property type="entry name" value="INTS5_C"/>
</dbReference>
<keyword evidence="3" id="KW-1185">Reference proteome</keyword>
<gene>
    <name evidence="2" type="ORF">TPAB3V08_LOCUS9570</name>
</gene>
<proteinExistence type="predicted"/>
<feature type="non-terminal residue" evidence="2">
    <location>
        <position position="345"/>
    </location>
</feature>
<feature type="non-terminal residue" evidence="2">
    <location>
        <position position="1"/>
    </location>
</feature>
<sequence>VQNIYMVHVLEQAIRETSGPGSSPENLWKNVVMLLRWERAGAGKVLRGRPVSRAVLDNLDEVTNLLGTVSGTCAHSVATAVDLALNGAMPFPSTQLLLMLSKAVVGYFFLCLQDSVHKIRPLYSPASLRGARLCCRLLGRLSVHSSPTRALALREILEKSLFHSHSHLFGAKITKSSVTKTNQDTSLLHDNQRQGSSTMLAQRHSSVFHAGVIGDGPRVHNQSDALSSDIVAHNSHQLINLLKAVCTNNIGGVSLDAMTMVSLLLVELISPRCNVTIERDLHVRRRFDDLPLVWELMSLVATNRPTLCYCSVLLRAVTATLLAQWGSSGHHWQQSTHRAKLLYTT</sequence>
<comment type="caution">
    <text evidence="2">The sequence shown here is derived from an EMBL/GenBank/DDBJ whole genome shotgun (WGS) entry which is preliminary data.</text>
</comment>
<reference evidence="2" key="1">
    <citation type="submission" date="2021-03" db="EMBL/GenBank/DDBJ databases">
        <authorList>
            <person name="Tran Van P."/>
        </authorList>
    </citation>
    <scope>NUCLEOTIDE SEQUENCE</scope>
</reference>
<organism evidence="2 3">
    <name type="scientific">Timema podura</name>
    <name type="common">Walking stick</name>
    <dbReference type="NCBI Taxonomy" id="61482"/>
    <lineage>
        <taxon>Eukaryota</taxon>
        <taxon>Metazoa</taxon>
        <taxon>Ecdysozoa</taxon>
        <taxon>Arthropoda</taxon>
        <taxon>Hexapoda</taxon>
        <taxon>Insecta</taxon>
        <taxon>Pterygota</taxon>
        <taxon>Neoptera</taxon>
        <taxon>Polyneoptera</taxon>
        <taxon>Phasmatodea</taxon>
        <taxon>Timematodea</taxon>
        <taxon>Timematoidea</taxon>
        <taxon>Timematidae</taxon>
        <taxon>Timema</taxon>
    </lineage>
</organism>
<protein>
    <recommendedName>
        <fullName evidence="1">Integrator complex subunit 5 C-terminal domain-containing protein</fullName>
    </recommendedName>
</protein>
<dbReference type="InterPro" id="IPR040316">
    <property type="entry name" value="INTS5"/>
</dbReference>
<feature type="domain" description="Integrator complex subunit 5 C-terminal" evidence="1">
    <location>
        <begin position="22"/>
        <end position="343"/>
    </location>
</feature>
<name>A0ABN7P7C6_TIMPD</name>
<dbReference type="Pfam" id="PF14838">
    <property type="entry name" value="INTS5_C"/>
    <property type="match status" value="1"/>
</dbReference>
<accession>A0ABN7P7C6</accession>
<dbReference type="PANTHER" id="PTHR31697">
    <property type="entry name" value="INTEGRATOR COMPLEX SUBUNIT 5"/>
    <property type="match status" value="1"/>
</dbReference>
<evidence type="ECO:0000259" key="1">
    <source>
        <dbReference type="Pfam" id="PF14838"/>
    </source>
</evidence>
<dbReference type="Proteomes" id="UP001153148">
    <property type="component" value="Unassembled WGS sequence"/>
</dbReference>